<name>A0ABT2PWC6_9MOLU</name>
<keyword evidence="3" id="KW-0547">Nucleotide-binding</keyword>
<evidence type="ECO:0000256" key="3">
    <source>
        <dbReference type="ARBA" id="ARBA00022741"/>
    </source>
</evidence>
<accession>A0ABT2PWC6</accession>
<dbReference type="GO" id="GO:0016301">
    <property type="term" value="F:kinase activity"/>
    <property type="evidence" value="ECO:0007669"/>
    <property type="project" value="UniProtKB-KW"/>
</dbReference>
<comment type="similarity">
    <text evidence="1 6">Belongs to the carbohydrate kinase PfkB family.</text>
</comment>
<reference evidence="9" key="1">
    <citation type="submission" date="2023-07" db="EMBL/GenBank/DDBJ databases">
        <title>Novel Mycoplasma species identified in domestic and wild animals.</title>
        <authorList>
            <person name="Volokhov D.V."/>
            <person name="Furtak V.A."/>
            <person name="Zagorodnyaya T.A."/>
        </authorList>
    </citation>
    <scope>NUCLEOTIDE SEQUENCE [LARGE SCALE GENOMIC DNA]</scope>
    <source>
        <strain evidence="9">92-19</strain>
    </source>
</reference>
<evidence type="ECO:0000313" key="9">
    <source>
        <dbReference type="Proteomes" id="UP001209076"/>
    </source>
</evidence>
<dbReference type="SUPFAM" id="SSF53613">
    <property type="entry name" value="Ribokinase-like"/>
    <property type="match status" value="1"/>
</dbReference>
<sequence length="316" mass="34258">MKHLVSIGELLIDFIPLEKGTKLKDVSGFTKYPGGAPANVAVAGAKSGIKSYFLGQVGKDAFGDFLVDSLKGYGVDCSYLKQSSLANTALAFVTLSDTGERDFIFYRDPSADQLYGPHQIPKAILKDCVLHFCSVSLSEYPIKDAHSEAIDLARKAGSFISFDPNLRLSLWPNHKAYKEVIHEFLSLADLVKVSSDELEFITGKKEESKAIQSLFVGNVQYVILTQGSLGSTFFSKAGLSFHMPGFKVDVKDTTGAGDAFIGAFLSEMIKKDLVFSEENVSNALRIANAKAALTTTQFGGMSAIPTESEFEALFND</sequence>
<dbReference type="InterPro" id="IPR029056">
    <property type="entry name" value="Ribokinase-like"/>
</dbReference>
<organism evidence="8 9">
    <name type="scientific">Paracholeplasma vituli</name>
    <dbReference type="NCBI Taxonomy" id="69473"/>
    <lineage>
        <taxon>Bacteria</taxon>
        <taxon>Bacillati</taxon>
        <taxon>Mycoplasmatota</taxon>
        <taxon>Mollicutes</taxon>
        <taxon>Acholeplasmatales</taxon>
        <taxon>Acholeplasmataceae</taxon>
        <taxon>Paracholeplasma</taxon>
    </lineage>
</organism>
<evidence type="ECO:0000256" key="1">
    <source>
        <dbReference type="ARBA" id="ARBA00010688"/>
    </source>
</evidence>
<keyword evidence="4 6" id="KW-0418">Kinase</keyword>
<keyword evidence="2 6" id="KW-0808">Transferase</keyword>
<dbReference type="InterPro" id="IPR002173">
    <property type="entry name" value="Carboh/pur_kinase_PfkB_CS"/>
</dbReference>
<comment type="caution">
    <text evidence="8">The sequence shown here is derived from an EMBL/GenBank/DDBJ whole genome shotgun (WGS) entry which is preliminary data.</text>
</comment>
<evidence type="ECO:0000256" key="4">
    <source>
        <dbReference type="ARBA" id="ARBA00022777"/>
    </source>
</evidence>
<keyword evidence="9" id="KW-1185">Reference proteome</keyword>
<evidence type="ECO:0000256" key="6">
    <source>
        <dbReference type="RuleBase" id="RU003704"/>
    </source>
</evidence>
<dbReference type="PRINTS" id="PR00990">
    <property type="entry name" value="RIBOKINASE"/>
</dbReference>
<dbReference type="PROSITE" id="PS00583">
    <property type="entry name" value="PFKB_KINASES_1"/>
    <property type="match status" value="1"/>
</dbReference>
<dbReference type="InterPro" id="IPR011611">
    <property type="entry name" value="PfkB_dom"/>
</dbReference>
<dbReference type="InterPro" id="IPR050306">
    <property type="entry name" value="PfkB_Carbo_kinase"/>
</dbReference>
<proteinExistence type="inferred from homology"/>
<dbReference type="PROSITE" id="PS00584">
    <property type="entry name" value="PFKB_KINASES_2"/>
    <property type="match status" value="1"/>
</dbReference>
<dbReference type="Pfam" id="PF00294">
    <property type="entry name" value="PfkB"/>
    <property type="match status" value="1"/>
</dbReference>
<dbReference type="RefSeq" id="WP_262096408.1">
    <property type="nucleotide sequence ID" value="NZ_JAOEGN010000009.1"/>
</dbReference>
<feature type="domain" description="Carbohydrate kinase PfkB" evidence="7">
    <location>
        <begin position="1"/>
        <end position="306"/>
    </location>
</feature>
<evidence type="ECO:0000259" key="7">
    <source>
        <dbReference type="Pfam" id="PF00294"/>
    </source>
</evidence>
<evidence type="ECO:0000256" key="2">
    <source>
        <dbReference type="ARBA" id="ARBA00022679"/>
    </source>
</evidence>
<keyword evidence="5" id="KW-0067">ATP-binding</keyword>
<dbReference type="Proteomes" id="UP001209076">
    <property type="component" value="Unassembled WGS sequence"/>
</dbReference>
<dbReference type="PANTHER" id="PTHR43085:SF1">
    <property type="entry name" value="PSEUDOURIDINE KINASE-RELATED"/>
    <property type="match status" value="1"/>
</dbReference>
<evidence type="ECO:0000256" key="5">
    <source>
        <dbReference type="ARBA" id="ARBA00022840"/>
    </source>
</evidence>
<protein>
    <submittedName>
        <fullName evidence="8">Carbohydrate kinase</fullName>
    </submittedName>
</protein>
<dbReference type="CDD" id="cd01167">
    <property type="entry name" value="bac_FRK"/>
    <property type="match status" value="1"/>
</dbReference>
<dbReference type="Gene3D" id="3.40.1190.20">
    <property type="match status" value="1"/>
</dbReference>
<dbReference type="InterPro" id="IPR002139">
    <property type="entry name" value="Ribo/fructo_kinase"/>
</dbReference>
<dbReference type="EMBL" id="JAOEGN010000009">
    <property type="protein sequence ID" value="MCU0105140.1"/>
    <property type="molecule type" value="Genomic_DNA"/>
</dbReference>
<dbReference type="PANTHER" id="PTHR43085">
    <property type="entry name" value="HEXOKINASE FAMILY MEMBER"/>
    <property type="match status" value="1"/>
</dbReference>
<evidence type="ECO:0000313" key="8">
    <source>
        <dbReference type="EMBL" id="MCU0105140.1"/>
    </source>
</evidence>
<gene>
    <name evidence="8" type="ORF">N7603_05670</name>
</gene>